<evidence type="ECO:0000313" key="3">
    <source>
        <dbReference type="Proteomes" id="UP000279284"/>
    </source>
</evidence>
<reference evidence="2 3" key="1">
    <citation type="submission" date="2018-12" db="EMBL/GenBank/DDBJ databases">
        <authorList>
            <consortium name="Pathogen Informatics"/>
        </authorList>
    </citation>
    <scope>NUCLEOTIDE SEQUENCE [LARGE SCALE GENOMIC DNA]</scope>
    <source>
        <strain evidence="2 3">NCTC10296</strain>
    </source>
</reference>
<evidence type="ECO:0000256" key="1">
    <source>
        <dbReference type="SAM" id="MobiDB-lite"/>
    </source>
</evidence>
<organism evidence="2 3">
    <name type="scientific">Neisseria canis</name>
    <dbReference type="NCBI Taxonomy" id="493"/>
    <lineage>
        <taxon>Bacteria</taxon>
        <taxon>Pseudomonadati</taxon>
        <taxon>Pseudomonadota</taxon>
        <taxon>Betaproteobacteria</taxon>
        <taxon>Neisseriales</taxon>
        <taxon>Neisseriaceae</taxon>
        <taxon>Neisseria</taxon>
    </lineage>
</organism>
<accession>A0A448DA25</accession>
<name>A0A448DA25_9NEIS</name>
<protein>
    <recommendedName>
        <fullName evidence="4">DUF4124 domain-containing protein</fullName>
    </recommendedName>
</protein>
<gene>
    <name evidence="2" type="ORF">NCTC10296_01967</name>
</gene>
<sequence>MPPFYTTCAGRETGREPLGGGFGYNQKIIYMEKRMKKALILSLLYWVALPFAHAEVFTCTDRYGNKVYTQNAGSANCKKADIGRPSIYSAEPAKPVHYTPPAPAPEPAPDPAYQAAEKKVKDAQRALEEGKKVRYGNERNYARYLERIAGLEAEVKKAQDKLNGLSVGSAVSEGNAAPR</sequence>
<proteinExistence type="predicted"/>
<dbReference type="KEGG" id="nci:NCTC10296_01967"/>
<evidence type="ECO:0000313" key="2">
    <source>
        <dbReference type="EMBL" id="VEF02766.1"/>
    </source>
</evidence>
<dbReference type="AlphaFoldDB" id="A0A448DA25"/>
<dbReference type="Proteomes" id="UP000279284">
    <property type="component" value="Chromosome"/>
</dbReference>
<evidence type="ECO:0008006" key="4">
    <source>
        <dbReference type="Google" id="ProtNLM"/>
    </source>
</evidence>
<dbReference type="EMBL" id="LR134313">
    <property type="protein sequence ID" value="VEF02766.1"/>
    <property type="molecule type" value="Genomic_DNA"/>
</dbReference>
<keyword evidence="3" id="KW-1185">Reference proteome</keyword>
<feature type="region of interest" description="Disordered" evidence="1">
    <location>
        <begin position="92"/>
        <end position="115"/>
    </location>
</feature>
<feature type="compositionally biased region" description="Pro residues" evidence="1">
    <location>
        <begin position="98"/>
        <end position="110"/>
    </location>
</feature>